<organism evidence="1 2">
    <name type="scientific">Bacillus thermozeamaize</name>
    <dbReference type="NCBI Taxonomy" id="230954"/>
    <lineage>
        <taxon>Bacteria</taxon>
        <taxon>Bacillati</taxon>
        <taxon>Bacillota</taxon>
        <taxon>Bacilli</taxon>
        <taxon>Bacillales</taxon>
        <taxon>Bacillaceae</taxon>
        <taxon>Bacillus</taxon>
    </lineage>
</organism>
<dbReference type="PANTHER" id="PTHR40053">
    <property type="entry name" value="SPORULATION-CONTROL PROTEIN SPO0M"/>
    <property type="match status" value="1"/>
</dbReference>
<evidence type="ECO:0000313" key="2">
    <source>
        <dbReference type="Proteomes" id="UP000196475"/>
    </source>
</evidence>
<dbReference type="InterPro" id="IPR009776">
    <property type="entry name" value="Spore_0_M"/>
</dbReference>
<reference evidence="2" key="1">
    <citation type="submission" date="2016-06" db="EMBL/GenBank/DDBJ databases">
        <authorList>
            <person name="Nascimento L."/>
            <person name="Pereira R.V."/>
            <person name="Martins L.F."/>
            <person name="Quaggio R.B."/>
            <person name="Silva A.M."/>
            <person name="Setubal J.C."/>
        </authorList>
    </citation>
    <scope>NUCLEOTIDE SEQUENCE [LARGE SCALE GENOMIC DNA]</scope>
</reference>
<dbReference type="Pfam" id="PF07070">
    <property type="entry name" value="Spo0M"/>
    <property type="match status" value="1"/>
</dbReference>
<protein>
    <recommendedName>
        <fullName evidence="3">Sporulation protein SpoOM</fullName>
    </recommendedName>
</protein>
<comment type="caution">
    <text evidence="1">The sequence shown here is derived from an EMBL/GenBank/DDBJ whole genome shotgun (WGS) entry which is preliminary data.</text>
</comment>
<evidence type="ECO:0000313" key="1">
    <source>
        <dbReference type="EMBL" id="OUM87618.1"/>
    </source>
</evidence>
<evidence type="ECO:0008006" key="3">
    <source>
        <dbReference type="Google" id="ProtNLM"/>
    </source>
</evidence>
<dbReference type="EMBL" id="LZRT01000072">
    <property type="protein sequence ID" value="OUM87618.1"/>
    <property type="molecule type" value="Genomic_DNA"/>
</dbReference>
<proteinExistence type="predicted"/>
<accession>A0A1Y3PR54</accession>
<dbReference type="Proteomes" id="UP000196475">
    <property type="component" value="Unassembled WGS sequence"/>
</dbReference>
<gene>
    <name evidence="1" type="ORF">BAA01_04930</name>
</gene>
<sequence length="335" mass="36556">MLKKFMAKLGVGSAKVDLVLHKREWMLGEDVEGALHIEGGTVEQDIRQILVELAVKLTANGKAFSHRITSIPVASSFVIRPGEKKILPFTYRLPNNLPISRRGVSYSFVTRLDIAGGVDHFDSDTIQVLPPARFANIIRALEMLGLREKADSGKLNGYLQAFAFFPTTHYKNRLEEVELAATIEENGIRLFLEVDMIPYPLGFGERELRQEIFLENKQLDNVQALSAHLRMIIEEMLQNPEPYRFRHASGKPAHGHVWRHGHRGSGMTEAMGGFVAGMLGGMLLNELFDSDGADGAGETGGEGLDLGGFDFGDFFGGGDSGGFGDGGGFGDSGGF</sequence>
<dbReference type="AlphaFoldDB" id="A0A1Y3PR54"/>
<name>A0A1Y3PR54_9BACI</name>
<dbReference type="PANTHER" id="PTHR40053:SF1">
    <property type="entry name" value="SPORULATION-CONTROL PROTEIN SPO0M"/>
    <property type="match status" value="1"/>
</dbReference>